<organism evidence="1 2">
    <name type="scientific">Paenibacillus albus</name>
    <dbReference type="NCBI Taxonomy" id="2495582"/>
    <lineage>
        <taxon>Bacteria</taxon>
        <taxon>Bacillati</taxon>
        <taxon>Bacillota</taxon>
        <taxon>Bacilli</taxon>
        <taxon>Bacillales</taxon>
        <taxon>Paenibacillaceae</taxon>
        <taxon>Paenibacillus</taxon>
    </lineage>
</organism>
<dbReference type="AlphaFoldDB" id="A0A3S9A638"/>
<accession>A0A3S9A638</accession>
<evidence type="ECO:0000313" key="2">
    <source>
        <dbReference type="Proteomes" id="UP000272528"/>
    </source>
</evidence>
<name>A0A3S9A638_9BACL</name>
<sequence>MTTKAAQMDKLIEASAANIRSTELLAIIRQIFNIDLRTLPLTPLPQSVLDTYLEQAAGAAAGPDVRRTLNETLAINLDALSALEGARISLFSKDNWMLQQQDDLFVVHTGAGDVDVTITPTAYYAQQSGSNSMPQELSEALVLLGFTYDQASQSCSYADPSGEPVSDAFKGQTMRTLITFIRTACASF</sequence>
<keyword evidence="2" id="KW-1185">Reference proteome</keyword>
<reference evidence="2" key="1">
    <citation type="submission" date="2018-12" db="EMBL/GenBank/DDBJ databases">
        <title>Genome sequence of Peanibacillus sp.</title>
        <authorList>
            <person name="Subramani G."/>
            <person name="Srinivasan S."/>
            <person name="Kim M.K."/>
        </authorList>
    </citation>
    <scope>NUCLEOTIDE SEQUENCE [LARGE SCALE GENOMIC DNA]</scope>
    <source>
        <strain evidence="2">18JY67-1</strain>
    </source>
</reference>
<protein>
    <submittedName>
        <fullName evidence="1">Uncharacterized protein</fullName>
    </submittedName>
</protein>
<evidence type="ECO:0000313" key="1">
    <source>
        <dbReference type="EMBL" id="AZN41163.1"/>
    </source>
</evidence>
<dbReference type="Proteomes" id="UP000272528">
    <property type="component" value="Chromosome"/>
</dbReference>
<gene>
    <name evidence="1" type="ORF">EJC50_16920</name>
</gene>
<dbReference type="OrthoDB" id="2573403at2"/>
<proteinExistence type="predicted"/>
<dbReference type="KEGG" id="palb:EJC50_16920"/>
<dbReference type="EMBL" id="CP034437">
    <property type="protein sequence ID" value="AZN41163.1"/>
    <property type="molecule type" value="Genomic_DNA"/>
</dbReference>
<dbReference type="RefSeq" id="WP_126016870.1">
    <property type="nucleotide sequence ID" value="NZ_CP034437.1"/>
</dbReference>